<dbReference type="STRING" id="640512.BC1003_1698"/>
<keyword evidence="6 7" id="KW-0472">Membrane</keyword>
<evidence type="ECO:0000256" key="1">
    <source>
        <dbReference type="ARBA" id="ARBA00004651"/>
    </source>
</evidence>
<evidence type="ECO:0000256" key="7">
    <source>
        <dbReference type="RuleBase" id="RU365041"/>
    </source>
</evidence>
<dbReference type="InterPro" id="IPR049177">
    <property type="entry name" value="MgtC_SapB_SrpB_YhiD_N"/>
</dbReference>
<dbReference type="Pfam" id="PF02308">
    <property type="entry name" value="MgtC"/>
    <property type="match status" value="1"/>
</dbReference>
<comment type="similarity">
    <text evidence="2 7">Belongs to the MgtC/SapB family.</text>
</comment>
<name>E1T838_BURSG</name>
<dbReference type="PANTHER" id="PTHR33778">
    <property type="entry name" value="PROTEIN MGTC"/>
    <property type="match status" value="1"/>
</dbReference>
<dbReference type="PANTHER" id="PTHR33778:SF1">
    <property type="entry name" value="MAGNESIUM TRANSPORTER YHID-RELATED"/>
    <property type="match status" value="1"/>
</dbReference>
<accession>E1T838</accession>
<dbReference type="eggNOG" id="COG1285">
    <property type="taxonomic scope" value="Bacteria"/>
</dbReference>
<evidence type="ECO:0000256" key="3">
    <source>
        <dbReference type="ARBA" id="ARBA00022475"/>
    </source>
</evidence>
<protein>
    <recommendedName>
        <fullName evidence="7">Protein MgtC</fullName>
    </recommendedName>
</protein>
<dbReference type="AlphaFoldDB" id="E1T838"/>
<feature type="transmembrane region" description="Helical" evidence="7">
    <location>
        <begin position="93"/>
        <end position="110"/>
    </location>
</feature>
<feature type="domain" description="MgtC/SapB/SrpB/YhiD N-terminal" evidence="8">
    <location>
        <begin position="36"/>
        <end position="158"/>
    </location>
</feature>
<organism evidence="9">
    <name type="scientific">Burkholderia sp. (strain CCGE1003)</name>
    <dbReference type="NCBI Taxonomy" id="640512"/>
    <lineage>
        <taxon>Bacteria</taxon>
        <taxon>Pseudomonadati</taxon>
        <taxon>Pseudomonadota</taxon>
        <taxon>Betaproteobacteria</taxon>
        <taxon>Burkholderiales</taxon>
        <taxon>Burkholderiaceae</taxon>
        <taxon>Burkholderia</taxon>
    </lineage>
</organism>
<gene>
    <name evidence="9" type="ordered locus">BC1003_1698</name>
</gene>
<feature type="transmembrane region" description="Helical" evidence="7">
    <location>
        <begin position="141"/>
        <end position="158"/>
    </location>
</feature>
<evidence type="ECO:0000256" key="2">
    <source>
        <dbReference type="ARBA" id="ARBA00009298"/>
    </source>
</evidence>
<evidence type="ECO:0000256" key="4">
    <source>
        <dbReference type="ARBA" id="ARBA00022692"/>
    </source>
</evidence>
<keyword evidence="3" id="KW-1003">Cell membrane</keyword>
<keyword evidence="7" id="KW-0997">Cell inner membrane</keyword>
<feature type="transmembrane region" description="Helical" evidence="7">
    <location>
        <begin position="117"/>
        <end position="135"/>
    </location>
</feature>
<comment type="subcellular location">
    <subcellularLocation>
        <location evidence="7">Cell inner membrane</location>
        <topology evidence="7">Multi-pass membrane protein</topology>
    </subcellularLocation>
    <subcellularLocation>
        <location evidence="1">Cell membrane</location>
        <topology evidence="1">Multi-pass membrane protein</topology>
    </subcellularLocation>
</comment>
<dbReference type="KEGG" id="bgf:BC1003_1698"/>
<evidence type="ECO:0000256" key="6">
    <source>
        <dbReference type="ARBA" id="ARBA00023136"/>
    </source>
</evidence>
<dbReference type="OrthoDB" id="9811198at2"/>
<dbReference type="HOGENOM" id="CLU_079292_1_1_4"/>
<proteinExistence type="inferred from homology"/>
<evidence type="ECO:0000313" key="9">
    <source>
        <dbReference type="EMBL" id="ADN57666.1"/>
    </source>
</evidence>
<feature type="transmembrane region" description="Helical" evidence="7">
    <location>
        <begin position="32"/>
        <end position="49"/>
    </location>
</feature>
<feature type="transmembrane region" description="Helical" evidence="7">
    <location>
        <begin position="61"/>
        <end position="81"/>
    </location>
</feature>
<dbReference type="EMBL" id="CP002217">
    <property type="protein sequence ID" value="ADN57666.1"/>
    <property type="molecule type" value="Genomic_DNA"/>
</dbReference>
<keyword evidence="5 7" id="KW-1133">Transmembrane helix</keyword>
<keyword evidence="4 7" id="KW-0812">Transmembrane</keyword>
<dbReference type="PRINTS" id="PR01837">
    <property type="entry name" value="MGTCSAPBPROT"/>
</dbReference>
<dbReference type="GO" id="GO:0005886">
    <property type="term" value="C:plasma membrane"/>
    <property type="evidence" value="ECO:0007669"/>
    <property type="project" value="UniProtKB-SubCell"/>
</dbReference>
<dbReference type="InterPro" id="IPR003416">
    <property type="entry name" value="MgtC/SapB/SrpB/YhiD_fam"/>
</dbReference>
<reference evidence="9" key="1">
    <citation type="submission" date="2010-09" db="EMBL/GenBank/DDBJ databases">
        <title>Complete sequence of chromosome1 of Burkholderia sp. CCGE1003.</title>
        <authorList>
            <consortium name="US DOE Joint Genome Institute"/>
            <person name="Lucas S."/>
            <person name="Copeland A."/>
            <person name="Lapidus A."/>
            <person name="Cheng J.-F."/>
            <person name="Bruce D."/>
            <person name="Goodwin L."/>
            <person name="Pitluck S."/>
            <person name="Daligault H."/>
            <person name="Davenport K."/>
            <person name="Detter J.C."/>
            <person name="Han C."/>
            <person name="Tapia R."/>
            <person name="Land M."/>
            <person name="Hauser L."/>
            <person name="Jeffries C."/>
            <person name="Kyrpides N."/>
            <person name="Ivanova N."/>
            <person name="Ovchinnikova G."/>
            <person name="Martinez-Romero E."/>
            <person name="Rogel M.A."/>
            <person name="Auchtung J."/>
            <person name="Tiedje J.M."/>
            <person name="Woyke T."/>
        </authorList>
    </citation>
    <scope>NUCLEOTIDE SEQUENCE</scope>
    <source>
        <strain evidence="9">CCGE1003</strain>
    </source>
</reference>
<evidence type="ECO:0000256" key="5">
    <source>
        <dbReference type="ARBA" id="ARBA00022989"/>
    </source>
</evidence>
<sequence length="166" mass="17286">MMSGSQAVWATVWQTVKGEFSDLGSTADVTQVLMRLGLALVLGGVIGFEREISRRDAGMRTHMMVAVGAALFVVVPLQAGFSQDNMSRVLQGLVSGIGFLGAGAVIKLSAEREVRGLTTAASLWLSAGVGVAAGLGREATAILSVLIALLILSGARFMKGRAPERK</sequence>
<evidence type="ECO:0000259" key="8">
    <source>
        <dbReference type="Pfam" id="PF02308"/>
    </source>
</evidence>